<name>A0ABD1UMX8_9LAMI</name>
<protein>
    <submittedName>
        <fullName evidence="1">Uncharacterized protein</fullName>
    </submittedName>
</protein>
<organism evidence="1 2">
    <name type="scientific">Abeliophyllum distichum</name>
    <dbReference type="NCBI Taxonomy" id="126358"/>
    <lineage>
        <taxon>Eukaryota</taxon>
        <taxon>Viridiplantae</taxon>
        <taxon>Streptophyta</taxon>
        <taxon>Embryophyta</taxon>
        <taxon>Tracheophyta</taxon>
        <taxon>Spermatophyta</taxon>
        <taxon>Magnoliopsida</taxon>
        <taxon>eudicotyledons</taxon>
        <taxon>Gunneridae</taxon>
        <taxon>Pentapetalae</taxon>
        <taxon>asterids</taxon>
        <taxon>lamiids</taxon>
        <taxon>Lamiales</taxon>
        <taxon>Oleaceae</taxon>
        <taxon>Forsythieae</taxon>
        <taxon>Abeliophyllum</taxon>
    </lineage>
</organism>
<gene>
    <name evidence="1" type="ORF">Adt_11436</name>
</gene>
<comment type="caution">
    <text evidence="1">The sequence shown here is derived from an EMBL/GenBank/DDBJ whole genome shotgun (WGS) entry which is preliminary data.</text>
</comment>
<evidence type="ECO:0000313" key="1">
    <source>
        <dbReference type="EMBL" id="KAL2526382.1"/>
    </source>
</evidence>
<dbReference type="AlphaFoldDB" id="A0ABD1UMX8"/>
<keyword evidence="2" id="KW-1185">Reference proteome</keyword>
<dbReference type="EMBL" id="JBFOLK010000003">
    <property type="protein sequence ID" value="KAL2526382.1"/>
    <property type="molecule type" value="Genomic_DNA"/>
</dbReference>
<proteinExistence type="predicted"/>
<reference evidence="2" key="1">
    <citation type="submission" date="2024-07" db="EMBL/GenBank/DDBJ databases">
        <title>Two chromosome-level genome assemblies of Korean endemic species Abeliophyllum distichum and Forsythia ovata (Oleaceae).</title>
        <authorList>
            <person name="Jang H."/>
        </authorList>
    </citation>
    <scope>NUCLEOTIDE SEQUENCE [LARGE SCALE GENOMIC DNA]</scope>
</reference>
<evidence type="ECO:0000313" key="2">
    <source>
        <dbReference type="Proteomes" id="UP001604336"/>
    </source>
</evidence>
<sequence length="113" mass="13132">MLVACRRSAIAQIWRTRSSASDLRWLHARRSGAPPDDLHSCRSITCLHRCGRTDLQARNSDDGSVRINIVKIRPDVRTIDAQISSNLCRRCGVVLADEIGFRAWWHRRWYEWC</sequence>
<dbReference type="Proteomes" id="UP001604336">
    <property type="component" value="Unassembled WGS sequence"/>
</dbReference>
<accession>A0ABD1UMX8</accession>